<gene>
    <name evidence="1" type="ORF">BDR25DRAFT_76815</name>
</gene>
<protein>
    <submittedName>
        <fullName evidence="1">Uncharacterized protein</fullName>
    </submittedName>
</protein>
<accession>A0ACB6QI22</accession>
<comment type="caution">
    <text evidence="1">The sequence shown here is derived from an EMBL/GenBank/DDBJ whole genome shotgun (WGS) entry which is preliminary data.</text>
</comment>
<keyword evidence="2" id="KW-1185">Reference proteome</keyword>
<organism evidence="1 2">
    <name type="scientific">Lindgomyces ingoldianus</name>
    <dbReference type="NCBI Taxonomy" id="673940"/>
    <lineage>
        <taxon>Eukaryota</taxon>
        <taxon>Fungi</taxon>
        <taxon>Dikarya</taxon>
        <taxon>Ascomycota</taxon>
        <taxon>Pezizomycotina</taxon>
        <taxon>Dothideomycetes</taxon>
        <taxon>Pleosporomycetidae</taxon>
        <taxon>Pleosporales</taxon>
        <taxon>Lindgomycetaceae</taxon>
        <taxon>Lindgomyces</taxon>
    </lineage>
</organism>
<name>A0ACB6QI22_9PLEO</name>
<evidence type="ECO:0000313" key="2">
    <source>
        <dbReference type="Proteomes" id="UP000799755"/>
    </source>
</evidence>
<sequence length="217" mass="23695">MATHHAPPPRTPSPKIRIHRSQSFDSPSSRISNTTPIDDSPYSKSAGALTAKPLPSYNALKAAEQAMIRHVGNKVVLHTRMSDDSILSESESESNSSAASSIQCSPISPDARFGLFASGSPAFPSAPSPPMAQTTLPPNTLNESVVAPNLAMYQDPNVQMYDPWLVRVVLDMYDVRGFDWTMIAEPIERVWGCRTSSAEVLGILTRNGRIRGCVWWD</sequence>
<evidence type="ECO:0000313" key="1">
    <source>
        <dbReference type="EMBL" id="KAF2466238.1"/>
    </source>
</evidence>
<dbReference type="Proteomes" id="UP000799755">
    <property type="component" value="Unassembled WGS sequence"/>
</dbReference>
<proteinExistence type="predicted"/>
<reference evidence="1" key="1">
    <citation type="journal article" date="2020" name="Stud. Mycol.">
        <title>101 Dothideomycetes genomes: a test case for predicting lifestyles and emergence of pathogens.</title>
        <authorList>
            <person name="Haridas S."/>
            <person name="Albert R."/>
            <person name="Binder M."/>
            <person name="Bloem J."/>
            <person name="Labutti K."/>
            <person name="Salamov A."/>
            <person name="Andreopoulos B."/>
            <person name="Baker S."/>
            <person name="Barry K."/>
            <person name="Bills G."/>
            <person name="Bluhm B."/>
            <person name="Cannon C."/>
            <person name="Castanera R."/>
            <person name="Culley D."/>
            <person name="Daum C."/>
            <person name="Ezra D."/>
            <person name="Gonzalez J."/>
            <person name="Henrissat B."/>
            <person name="Kuo A."/>
            <person name="Liang C."/>
            <person name="Lipzen A."/>
            <person name="Lutzoni F."/>
            <person name="Magnuson J."/>
            <person name="Mondo S."/>
            <person name="Nolan M."/>
            <person name="Ohm R."/>
            <person name="Pangilinan J."/>
            <person name="Park H.-J."/>
            <person name="Ramirez L."/>
            <person name="Alfaro M."/>
            <person name="Sun H."/>
            <person name="Tritt A."/>
            <person name="Yoshinaga Y."/>
            <person name="Zwiers L.-H."/>
            <person name="Turgeon B."/>
            <person name="Goodwin S."/>
            <person name="Spatafora J."/>
            <person name="Crous P."/>
            <person name="Grigoriev I."/>
        </authorList>
    </citation>
    <scope>NUCLEOTIDE SEQUENCE</scope>
    <source>
        <strain evidence="1">ATCC 200398</strain>
    </source>
</reference>
<dbReference type="EMBL" id="MU003525">
    <property type="protein sequence ID" value="KAF2466238.1"/>
    <property type="molecule type" value="Genomic_DNA"/>
</dbReference>